<comment type="caution">
    <text evidence="1">The sequence shown here is derived from an EMBL/GenBank/DDBJ whole genome shotgun (WGS) entry which is preliminary data.</text>
</comment>
<sequence>MDAGKGQGSSVPTARCIRKRSRTCIDTLGPSIEECASFSSTSLPTDNFMRERIDPMSRCDAEGSPVRTE</sequence>
<proteinExistence type="predicted"/>
<gene>
    <name evidence="1" type="ORF">E2986_14049</name>
</gene>
<dbReference type="EMBL" id="WNWW01000930">
    <property type="protein sequence ID" value="KAF3420619.1"/>
    <property type="molecule type" value="Genomic_DNA"/>
</dbReference>
<organism evidence="1 2">
    <name type="scientific">Frieseomelitta varia</name>
    <dbReference type="NCBI Taxonomy" id="561572"/>
    <lineage>
        <taxon>Eukaryota</taxon>
        <taxon>Metazoa</taxon>
        <taxon>Ecdysozoa</taxon>
        <taxon>Arthropoda</taxon>
        <taxon>Hexapoda</taxon>
        <taxon>Insecta</taxon>
        <taxon>Pterygota</taxon>
        <taxon>Neoptera</taxon>
        <taxon>Endopterygota</taxon>
        <taxon>Hymenoptera</taxon>
        <taxon>Apocrita</taxon>
        <taxon>Aculeata</taxon>
        <taxon>Apoidea</taxon>
        <taxon>Anthophila</taxon>
        <taxon>Apidae</taxon>
        <taxon>Frieseomelitta</taxon>
    </lineage>
</organism>
<keyword evidence="2" id="KW-1185">Reference proteome</keyword>
<dbReference type="AlphaFoldDB" id="A0A833R4U4"/>
<evidence type="ECO:0000313" key="1">
    <source>
        <dbReference type="EMBL" id="KAF3420619.1"/>
    </source>
</evidence>
<name>A0A833R4U4_9HYME</name>
<protein>
    <submittedName>
        <fullName evidence="1">Uncharacterized protein</fullName>
    </submittedName>
</protein>
<reference evidence="1" key="1">
    <citation type="submission" date="2019-11" db="EMBL/GenBank/DDBJ databases">
        <title>The nuclear and mitochondrial genomes of Frieseomelitta varia - a highly eusocial stingless bee (Meliponini) with a permanently sterile worker caste.</title>
        <authorList>
            <person name="Freitas F.C.P."/>
            <person name="Lourenco A.P."/>
            <person name="Nunes F.M.F."/>
            <person name="Paschoal A.R."/>
            <person name="Abreu F.C.P."/>
            <person name="Barbin F.O."/>
            <person name="Bataglia L."/>
            <person name="Cardoso-Junior C.A.M."/>
            <person name="Cervoni M.S."/>
            <person name="Silva S.R."/>
            <person name="Dalarmi F."/>
            <person name="Del Lama M.A."/>
            <person name="Depintor T.S."/>
            <person name="Ferreira K.M."/>
            <person name="Goria P.S."/>
            <person name="Jaskot M.C."/>
            <person name="Lago D.C."/>
            <person name="Luna-Lucena D."/>
            <person name="Moda L.M."/>
            <person name="Nascimento L."/>
            <person name="Pedrino M."/>
            <person name="Rabico F.O."/>
            <person name="Sanches F.C."/>
            <person name="Santos D.E."/>
            <person name="Santos C.G."/>
            <person name="Vieira J."/>
            <person name="Lopes T.F."/>
            <person name="Barchuk A.R."/>
            <person name="Hartfelder K."/>
            <person name="Simoes Z.L.P."/>
            <person name="Bitondi M.M.G."/>
            <person name="Pinheiro D.G."/>
        </authorList>
    </citation>
    <scope>NUCLEOTIDE SEQUENCE</scope>
    <source>
        <strain evidence="1">USP_RPSP 00005682</strain>
        <tissue evidence="1">Whole individual</tissue>
    </source>
</reference>
<evidence type="ECO:0000313" key="2">
    <source>
        <dbReference type="Proteomes" id="UP000655588"/>
    </source>
</evidence>
<accession>A0A833R4U4</accession>
<dbReference type="Proteomes" id="UP000655588">
    <property type="component" value="Unassembled WGS sequence"/>
</dbReference>